<keyword evidence="7" id="KW-0238">DNA-binding</keyword>
<feature type="region of interest" description="Disordered" evidence="10">
    <location>
        <begin position="39"/>
        <end position="75"/>
    </location>
</feature>
<keyword evidence="9" id="KW-0539">Nucleus</keyword>
<proteinExistence type="predicted"/>
<dbReference type="SUPFAM" id="SSF47459">
    <property type="entry name" value="HLH, helix-loop-helix DNA-binding domain"/>
    <property type="match status" value="1"/>
</dbReference>
<evidence type="ECO:0000256" key="10">
    <source>
        <dbReference type="SAM" id="MobiDB-lite"/>
    </source>
</evidence>
<feature type="compositionally biased region" description="Basic and acidic residues" evidence="10">
    <location>
        <begin position="41"/>
        <end position="75"/>
    </location>
</feature>
<gene>
    <name evidence="12" type="ORF">scyTo_0015820</name>
</gene>
<dbReference type="Pfam" id="PF12533">
    <property type="entry name" value="Neuro_bHLH"/>
    <property type="match status" value="1"/>
</dbReference>
<dbReference type="GO" id="GO:0000981">
    <property type="term" value="F:DNA-binding transcription factor activity, RNA polymerase II-specific"/>
    <property type="evidence" value="ECO:0007669"/>
    <property type="project" value="TreeGrafter"/>
</dbReference>
<dbReference type="OrthoDB" id="10039134at2759"/>
<evidence type="ECO:0000256" key="5">
    <source>
        <dbReference type="ARBA" id="ARBA00022902"/>
    </source>
</evidence>
<dbReference type="EMBL" id="BFAA01009152">
    <property type="protein sequence ID" value="GCB78364.1"/>
    <property type="molecule type" value="Genomic_DNA"/>
</dbReference>
<evidence type="ECO:0000256" key="4">
    <source>
        <dbReference type="ARBA" id="ARBA00022782"/>
    </source>
</evidence>
<dbReference type="OMA" id="FPYDFHL"/>
<evidence type="ECO:0000256" key="9">
    <source>
        <dbReference type="ARBA" id="ARBA00023242"/>
    </source>
</evidence>
<evidence type="ECO:0000256" key="2">
    <source>
        <dbReference type="ARBA" id="ARBA00011571"/>
    </source>
</evidence>
<keyword evidence="3" id="KW-0217">Developmental protein</keyword>
<evidence type="ECO:0000256" key="3">
    <source>
        <dbReference type="ARBA" id="ARBA00022473"/>
    </source>
</evidence>
<dbReference type="PROSITE" id="PS50888">
    <property type="entry name" value="BHLH"/>
    <property type="match status" value="1"/>
</dbReference>
<evidence type="ECO:0000313" key="12">
    <source>
        <dbReference type="EMBL" id="GCB78364.1"/>
    </source>
</evidence>
<dbReference type="Pfam" id="PF00010">
    <property type="entry name" value="HLH"/>
    <property type="match status" value="1"/>
</dbReference>
<feature type="region of interest" description="Disordered" evidence="10">
    <location>
        <begin position="1"/>
        <end position="26"/>
    </location>
</feature>
<dbReference type="Proteomes" id="UP000288216">
    <property type="component" value="Unassembled WGS sequence"/>
</dbReference>
<evidence type="ECO:0000259" key="11">
    <source>
        <dbReference type="PROSITE" id="PS50888"/>
    </source>
</evidence>
<evidence type="ECO:0000313" key="13">
    <source>
        <dbReference type="Proteomes" id="UP000288216"/>
    </source>
</evidence>
<dbReference type="PANTHER" id="PTHR19290:SF9">
    <property type="entry name" value="NEUROGENIC DIFFERENTIATION FACTOR 6"/>
    <property type="match status" value="1"/>
</dbReference>
<comment type="subunit">
    <text evidence="2">Efficient DNA binding requires dimerization with another bHLH protein.</text>
</comment>
<dbReference type="Gene3D" id="4.10.280.10">
    <property type="entry name" value="Helix-loop-helix DNA-binding domain"/>
    <property type="match status" value="1"/>
</dbReference>
<keyword evidence="4" id="KW-0221">Differentiation</keyword>
<evidence type="ECO:0000256" key="7">
    <source>
        <dbReference type="ARBA" id="ARBA00023125"/>
    </source>
</evidence>
<dbReference type="GO" id="GO:0046983">
    <property type="term" value="F:protein dimerization activity"/>
    <property type="evidence" value="ECO:0007669"/>
    <property type="project" value="InterPro"/>
</dbReference>
<evidence type="ECO:0000256" key="6">
    <source>
        <dbReference type="ARBA" id="ARBA00023015"/>
    </source>
</evidence>
<dbReference type="GO" id="GO:0061564">
    <property type="term" value="P:axon development"/>
    <property type="evidence" value="ECO:0007669"/>
    <property type="project" value="TreeGrafter"/>
</dbReference>
<feature type="compositionally biased region" description="Basic and acidic residues" evidence="10">
    <location>
        <begin position="162"/>
        <end position="180"/>
    </location>
</feature>
<reference evidence="12 13" key="1">
    <citation type="journal article" date="2018" name="Nat. Ecol. Evol.">
        <title>Shark genomes provide insights into elasmobranch evolution and the origin of vertebrates.</title>
        <authorList>
            <person name="Hara Y"/>
            <person name="Yamaguchi K"/>
            <person name="Onimaru K"/>
            <person name="Kadota M"/>
            <person name="Koyanagi M"/>
            <person name="Keeley SD"/>
            <person name="Tatsumi K"/>
            <person name="Tanaka K"/>
            <person name="Motone F"/>
            <person name="Kageyama Y"/>
            <person name="Nozu R"/>
            <person name="Adachi N"/>
            <person name="Nishimura O"/>
            <person name="Nakagawa R"/>
            <person name="Tanegashima C"/>
            <person name="Kiyatake I"/>
            <person name="Matsumoto R"/>
            <person name="Murakumo K"/>
            <person name="Nishida K"/>
            <person name="Terakita A"/>
            <person name="Kuratani S"/>
            <person name="Sato K"/>
            <person name="Hyodo S Kuraku.S."/>
        </authorList>
    </citation>
    <scope>NUCLEOTIDE SEQUENCE [LARGE SCALE GENOMIC DNA]</scope>
</reference>
<dbReference type="InterPro" id="IPR036638">
    <property type="entry name" value="HLH_DNA-bd_sf"/>
</dbReference>
<protein>
    <recommendedName>
        <fullName evidence="11">BHLH domain-containing protein</fullName>
    </recommendedName>
</protein>
<evidence type="ECO:0000256" key="8">
    <source>
        <dbReference type="ARBA" id="ARBA00023163"/>
    </source>
</evidence>
<dbReference type="InterPro" id="IPR022575">
    <property type="entry name" value="NeuroD_DUF"/>
</dbReference>
<feature type="domain" description="BHLH" evidence="11">
    <location>
        <begin position="172"/>
        <end position="224"/>
    </location>
</feature>
<keyword evidence="8" id="KW-0804">Transcription</keyword>
<comment type="caution">
    <text evidence="12">The sequence shown here is derived from an EMBL/GenBank/DDBJ whole genome shotgun (WGS) entry which is preliminary data.</text>
</comment>
<dbReference type="InterPro" id="IPR011598">
    <property type="entry name" value="bHLH_dom"/>
</dbReference>
<feature type="compositionally biased region" description="Polar residues" evidence="10">
    <location>
        <begin position="124"/>
        <end position="133"/>
    </location>
</feature>
<feature type="region of interest" description="Disordered" evidence="10">
    <location>
        <begin position="99"/>
        <end position="182"/>
    </location>
</feature>
<dbReference type="PANTHER" id="PTHR19290">
    <property type="entry name" value="BASIC HELIX-LOOP-HELIX PROTEIN NEUROGENIN-RELATED"/>
    <property type="match status" value="1"/>
</dbReference>
<keyword evidence="6" id="KW-0805">Transcription regulation</keyword>
<dbReference type="STRING" id="75743.A0A401PYZ8"/>
<name>A0A401PYZ8_SCYTO</name>
<keyword evidence="5" id="KW-0524">Neurogenesis</keyword>
<organism evidence="12 13">
    <name type="scientific">Scyliorhinus torazame</name>
    <name type="common">Cloudy catshark</name>
    <name type="synonym">Catulus torazame</name>
    <dbReference type="NCBI Taxonomy" id="75743"/>
    <lineage>
        <taxon>Eukaryota</taxon>
        <taxon>Metazoa</taxon>
        <taxon>Chordata</taxon>
        <taxon>Craniata</taxon>
        <taxon>Vertebrata</taxon>
        <taxon>Chondrichthyes</taxon>
        <taxon>Elasmobranchii</taxon>
        <taxon>Galeomorphii</taxon>
        <taxon>Galeoidea</taxon>
        <taxon>Carcharhiniformes</taxon>
        <taxon>Scyliorhinidae</taxon>
        <taxon>Scyliorhinus</taxon>
    </lineage>
</organism>
<dbReference type="GO" id="GO:0045944">
    <property type="term" value="P:positive regulation of transcription by RNA polymerase II"/>
    <property type="evidence" value="ECO:0007669"/>
    <property type="project" value="TreeGrafter"/>
</dbReference>
<comment type="subcellular location">
    <subcellularLocation>
        <location evidence="1">Nucleus</location>
    </subcellularLocation>
</comment>
<dbReference type="GO" id="GO:0005634">
    <property type="term" value="C:nucleus"/>
    <property type="evidence" value="ECO:0007669"/>
    <property type="project" value="UniProtKB-SubCell"/>
</dbReference>
<sequence>MPASAPANQRRLPADVSGRWHGTSAGSWHRCHFSEAITQRSCREREGESERERERETEHCRQDAGKQPERAENEHPLSALISADNMLTLPIDEVVMMPGTNFDDVSEDEDNESQIDEEHDQCSIDLNNMTPSVKSERGEDGKEGEEEDEEHPKRRGPRKKVMTKERVQRVKMRRTEANSRERKRMHGLNNALDNLRKVVPCYSKTQKLSKIETLRLAKNYIWALSEILRIGKRPDLLTFVQNLCKDLSQPTTNLVAGCLQLNTRNLLMDQGGDGAHMARSQFSSTLYTYQNPDLGSPSGQGAMESSSKSIKPYNYCGAYESFYQNASPECVSPPFDGPLSPPINFNGIFSLKQGDPSDYVKNYHYGMHYSAVPASRPLGQSYMFNPAMRCVLPTDSTFPYDFHLRNETLSMTDELNAVFHN</sequence>
<keyword evidence="13" id="KW-1185">Reference proteome</keyword>
<dbReference type="SMART" id="SM00353">
    <property type="entry name" value="HLH"/>
    <property type="match status" value="1"/>
</dbReference>
<feature type="compositionally biased region" description="Acidic residues" evidence="10">
    <location>
        <begin position="104"/>
        <end position="119"/>
    </location>
</feature>
<dbReference type="InterPro" id="IPR050359">
    <property type="entry name" value="bHLH_transcription_factors"/>
</dbReference>
<dbReference type="GO" id="GO:0070888">
    <property type="term" value="F:E-box binding"/>
    <property type="evidence" value="ECO:0007669"/>
    <property type="project" value="TreeGrafter"/>
</dbReference>
<accession>A0A401PYZ8</accession>
<dbReference type="FunFam" id="4.10.280.10:FF:000006">
    <property type="entry name" value="Neurogenic differentiation factor"/>
    <property type="match status" value="1"/>
</dbReference>
<evidence type="ECO:0000256" key="1">
    <source>
        <dbReference type="ARBA" id="ARBA00004123"/>
    </source>
</evidence>
<dbReference type="CDD" id="cd19721">
    <property type="entry name" value="bHLH_TS_NeuroD4_ATOH3"/>
    <property type="match status" value="1"/>
</dbReference>
<dbReference type="AlphaFoldDB" id="A0A401PYZ8"/>
<dbReference type="GO" id="GO:0007423">
    <property type="term" value="P:sensory organ development"/>
    <property type="evidence" value="ECO:0007669"/>
    <property type="project" value="TreeGrafter"/>
</dbReference>